<comment type="caution">
    <text evidence="1">The sequence shown here is derived from an EMBL/GenBank/DDBJ whole genome shotgun (WGS) entry which is preliminary data.</text>
</comment>
<proteinExistence type="predicted"/>
<reference evidence="1 3" key="1">
    <citation type="submission" date="2015-10" db="EMBL/GenBank/DDBJ databases">
        <title>A novel member of the family Ruminococcaceae isolated from human faeces.</title>
        <authorList>
            <person name="Shkoporov A.N."/>
            <person name="Chaplin A.V."/>
            <person name="Motuzova O.V."/>
            <person name="Kafarskaia L.I."/>
            <person name="Efimov B.A."/>
        </authorList>
    </citation>
    <scope>NUCLEOTIDE SEQUENCE [LARGE SCALE GENOMIC DNA]</scope>
    <source>
        <strain evidence="1 3">668</strain>
    </source>
</reference>
<evidence type="ECO:0000313" key="4">
    <source>
        <dbReference type="Proteomes" id="UP000431913"/>
    </source>
</evidence>
<evidence type="ECO:0000313" key="1">
    <source>
        <dbReference type="EMBL" id="KUE74628.1"/>
    </source>
</evidence>
<dbReference type="Proteomes" id="UP000431913">
    <property type="component" value="Unassembled WGS sequence"/>
</dbReference>
<evidence type="ECO:0000313" key="3">
    <source>
        <dbReference type="Proteomes" id="UP000053433"/>
    </source>
</evidence>
<reference evidence="2 4" key="2">
    <citation type="submission" date="2019-08" db="EMBL/GenBank/DDBJ databases">
        <title>In-depth cultivation of the pig gut microbiome towards novel bacterial diversity and tailored functional studies.</title>
        <authorList>
            <person name="Wylensek D."/>
            <person name="Hitch T.C.A."/>
            <person name="Clavel T."/>
        </authorList>
    </citation>
    <scope>NUCLEOTIDE SEQUENCE [LARGE SCALE GENOMIC DNA]</scope>
    <source>
        <strain evidence="2 4">WCA3-601-WT-6J</strain>
    </source>
</reference>
<sequence>MEKTERAGLQVKMDVLLQTAEESCLLGSDAWYGKLRDVVYALYEQKEIPLEMLIKAERRLGRLEMDVRLAEHGLTALPQPAPEQPKQETVRDVADWLEASEKGGGETGMAQVREYILDFWKCAGE</sequence>
<dbReference type="EMBL" id="LMUA01000054">
    <property type="protein sequence ID" value="KUE74628.1"/>
    <property type="molecule type" value="Genomic_DNA"/>
</dbReference>
<accession>A0A0W7TLI5</accession>
<dbReference type="AlphaFoldDB" id="A0A0W7TLI5"/>
<organism evidence="1 3">
    <name type="scientific">Ruthenibacterium lactatiformans</name>
    <dbReference type="NCBI Taxonomy" id="1550024"/>
    <lineage>
        <taxon>Bacteria</taxon>
        <taxon>Bacillati</taxon>
        <taxon>Bacillota</taxon>
        <taxon>Clostridia</taxon>
        <taxon>Eubacteriales</taxon>
        <taxon>Oscillospiraceae</taxon>
        <taxon>Ruthenibacterium</taxon>
    </lineage>
</organism>
<dbReference type="EMBL" id="VUNJ01000003">
    <property type="protein sequence ID" value="MST91015.1"/>
    <property type="molecule type" value="Genomic_DNA"/>
</dbReference>
<evidence type="ECO:0000313" key="2">
    <source>
        <dbReference type="EMBL" id="MST91015.1"/>
    </source>
</evidence>
<dbReference type="Proteomes" id="UP000053433">
    <property type="component" value="Unassembled WGS sequence"/>
</dbReference>
<protein>
    <submittedName>
        <fullName evidence="1">Uncharacterized protein</fullName>
    </submittedName>
</protein>
<name>A0A0W7TLI5_9FIRM</name>
<gene>
    <name evidence="1" type="ORF">ASJ35_18175</name>
    <name evidence="2" type="ORF">FYJ76_03535</name>
</gene>
<dbReference type="RefSeq" id="WP_058724016.1">
    <property type="nucleotide sequence ID" value="NZ_JAETPD010000046.1"/>
</dbReference>